<comment type="function">
    <text evidence="1">An accessory protein needed during the final step in the assembly of 30S ribosomal subunit, possibly for assembly of the head region. Essential for efficient processing of 16S rRNA. May be needed both before and after RbfA during the maturation of 16S rRNA. It has affinity for free ribosomal 30S subunits but not for 70S ribosomes.</text>
</comment>
<dbReference type="EMBL" id="FNRI01000009">
    <property type="protein sequence ID" value="SEA92094.1"/>
    <property type="molecule type" value="Genomic_DNA"/>
</dbReference>
<comment type="similarity">
    <text evidence="1">Belongs to the RimM family.</text>
</comment>
<keyword evidence="4" id="KW-1185">Reference proteome</keyword>
<dbReference type="RefSeq" id="WP_010265870.1">
    <property type="nucleotide sequence ID" value="NZ_CAEG01000017.1"/>
</dbReference>
<dbReference type="InterPro" id="IPR056792">
    <property type="entry name" value="PRC_RimM"/>
</dbReference>
<accession>A0A1H4F447</accession>
<organism evidence="3 4">
    <name type="scientific">Alistipes timonensis JC136</name>
    <dbReference type="NCBI Taxonomy" id="1033731"/>
    <lineage>
        <taxon>Bacteria</taxon>
        <taxon>Pseudomonadati</taxon>
        <taxon>Bacteroidota</taxon>
        <taxon>Bacteroidia</taxon>
        <taxon>Bacteroidales</taxon>
        <taxon>Rikenellaceae</taxon>
        <taxon>Alistipes</taxon>
    </lineage>
</organism>
<comment type="domain">
    <text evidence="1">The PRC barrel domain binds ribosomal protein uS19.</text>
</comment>
<dbReference type="STRING" id="1033731.SAMN05444145_10949"/>
<keyword evidence="1" id="KW-0690">Ribosome biogenesis</keyword>
<sequence length="171" mass="19314">MIVPAGRINKLFGTEGGVMLSLYPVFPDDFTTDIPLRVTIDALEVPLWCERFERRGQSGATATFADFDTERRVQELLGLEFRIELEDDDEDDEFYLEDLIGFAVEAEETGAPEKFKGTISDYYDSDANPLFELETGGRRILVPAAEEFIAHIDFEGRTMHLVLPEGLLTLE</sequence>
<evidence type="ECO:0000256" key="1">
    <source>
        <dbReference type="HAMAP-Rule" id="MF_00014"/>
    </source>
</evidence>
<reference evidence="3 4" key="1">
    <citation type="submission" date="2016-10" db="EMBL/GenBank/DDBJ databases">
        <authorList>
            <person name="de Groot N.N."/>
        </authorList>
    </citation>
    <scope>NUCLEOTIDE SEQUENCE [LARGE SCALE GENOMIC DNA]</scope>
    <source>
        <strain evidence="3 4">DSM 25383</strain>
    </source>
</reference>
<keyword evidence="1" id="KW-0143">Chaperone</keyword>
<dbReference type="GO" id="GO:0043022">
    <property type="term" value="F:ribosome binding"/>
    <property type="evidence" value="ECO:0007669"/>
    <property type="project" value="InterPro"/>
</dbReference>
<gene>
    <name evidence="1" type="primary">rimM</name>
    <name evidence="3" type="ORF">SAMN05444145_10949</name>
</gene>
<comment type="subcellular location">
    <subcellularLocation>
        <location evidence="1">Cytoplasm</location>
    </subcellularLocation>
</comment>
<comment type="subunit">
    <text evidence="1">Binds ribosomal protein uS19.</text>
</comment>
<dbReference type="InterPro" id="IPR011961">
    <property type="entry name" value="RimM"/>
</dbReference>
<dbReference type="NCBIfam" id="TIGR02273">
    <property type="entry name" value="16S_RimM"/>
    <property type="match status" value="1"/>
</dbReference>
<name>A0A1H4F447_9BACT</name>
<protein>
    <recommendedName>
        <fullName evidence="1">Ribosome maturation factor RimM</fullName>
    </recommendedName>
</protein>
<proteinExistence type="inferred from homology"/>
<dbReference type="Pfam" id="PF24986">
    <property type="entry name" value="PRC_RimM"/>
    <property type="match status" value="1"/>
</dbReference>
<dbReference type="Gene3D" id="2.30.30.240">
    <property type="entry name" value="PRC-barrel domain"/>
    <property type="match status" value="1"/>
</dbReference>
<evidence type="ECO:0000313" key="3">
    <source>
        <dbReference type="EMBL" id="SEA92094.1"/>
    </source>
</evidence>
<dbReference type="GO" id="GO:0042274">
    <property type="term" value="P:ribosomal small subunit biogenesis"/>
    <property type="evidence" value="ECO:0007669"/>
    <property type="project" value="UniProtKB-UniRule"/>
</dbReference>
<dbReference type="GO" id="GO:0005840">
    <property type="term" value="C:ribosome"/>
    <property type="evidence" value="ECO:0007669"/>
    <property type="project" value="InterPro"/>
</dbReference>
<dbReference type="AlphaFoldDB" id="A0A1H4F447"/>
<dbReference type="Proteomes" id="UP000183253">
    <property type="component" value="Unassembled WGS sequence"/>
</dbReference>
<evidence type="ECO:0000313" key="4">
    <source>
        <dbReference type="Proteomes" id="UP000183253"/>
    </source>
</evidence>
<dbReference type="InterPro" id="IPR011033">
    <property type="entry name" value="PRC_barrel-like_sf"/>
</dbReference>
<dbReference type="GO" id="GO:0005737">
    <property type="term" value="C:cytoplasm"/>
    <property type="evidence" value="ECO:0007669"/>
    <property type="project" value="UniProtKB-SubCell"/>
</dbReference>
<dbReference type="HAMAP" id="MF_00014">
    <property type="entry name" value="Ribosome_mat_RimM"/>
    <property type="match status" value="1"/>
</dbReference>
<keyword evidence="1" id="KW-0963">Cytoplasm</keyword>
<dbReference type="OrthoDB" id="1001213at2"/>
<feature type="domain" description="Ribosome maturation factor RimM PRC barrel" evidence="2">
    <location>
        <begin position="97"/>
        <end position="167"/>
    </location>
</feature>
<dbReference type="SUPFAM" id="SSF50346">
    <property type="entry name" value="PRC-barrel domain"/>
    <property type="match status" value="1"/>
</dbReference>
<keyword evidence="1" id="KW-0698">rRNA processing</keyword>
<dbReference type="GO" id="GO:0006364">
    <property type="term" value="P:rRNA processing"/>
    <property type="evidence" value="ECO:0007669"/>
    <property type="project" value="UniProtKB-UniRule"/>
</dbReference>
<evidence type="ECO:0000259" key="2">
    <source>
        <dbReference type="Pfam" id="PF24986"/>
    </source>
</evidence>